<dbReference type="RefSeq" id="WP_203643978.1">
    <property type="nucleotide sequence ID" value="NZ_BOLN01000003.1"/>
</dbReference>
<dbReference type="Pfam" id="PF13274">
    <property type="entry name" value="SocA_Panacea"/>
    <property type="match status" value="1"/>
</dbReference>
<evidence type="ECO:0000259" key="1">
    <source>
        <dbReference type="Pfam" id="PF13274"/>
    </source>
</evidence>
<evidence type="ECO:0000313" key="3">
    <source>
        <dbReference type="Proteomes" id="UP001597189"/>
    </source>
</evidence>
<evidence type="ECO:0000313" key="2">
    <source>
        <dbReference type="EMBL" id="MFD1455029.1"/>
    </source>
</evidence>
<proteinExistence type="predicted"/>
<keyword evidence="3" id="KW-1185">Reference proteome</keyword>
<protein>
    <submittedName>
        <fullName evidence="2">Panacea domain-containing protein</fullName>
    </submittedName>
</protein>
<dbReference type="EMBL" id="JBHTOD010000003">
    <property type="protein sequence ID" value="MFD1455029.1"/>
    <property type="molecule type" value="Genomic_DNA"/>
</dbReference>
<dbReference type="Proteomes" id="UP001597189">
    <property type="component" value="Unassembled WGS sequence"/>
</dbReference>
<sequence>MTDVFKLVNWFRAVSNAQMRQYDADELSQMKVMKLLYYVQGTYLAIHGEKAFANDILAWRYGPAIKAVHDKYAGKVSIVGQLATSDLADYNEVRQDDRLEPVLTAVWQAYGDMSAIQLMKKTHEEAPWLETNQSQVISPGLMADFFKREIVL</sequence>
<comment type="caution">
    <text evidence="2">The sequence shown here is derived from an EMBL/GenBank/DDBJ whole genome shotgun (WGS) entry which is preliminary data.</text>
</comment>
<dbReference type="InterPro" id="IPR025272">
    <property type="entry name" value="SocA_Panacea"/>
</dbReference>
<name>A0ABW4D0I2_9LACO</name>
<reference evidence="3" key="1">
    <citation type="journal article" date="2019" name="Int. J. Syst. Evol. Microbiol.">
        <title>The Global Catalogue of Microorganisms (GCM) 10K type strain sequencing project: providing services to taxonomists for standard genome sequencing and annotation.</title>
        <authorList>
            <consortium name="The Broad Institute Genomics Platform"/>
            <consortium name="The Broad Institute Genome Sequencing Center for Infectious Disease"/>
            <person name="Wu L."/>
            <person name="Ma J."/>
        </authorList>
    </citation>
    <scope>NUCLEOTIDE SEQUENCE [LARGE SCALE GENOMIC DNA]</scope>
    <source>
        <strain evidence="3">CCM 8979</strain>
    </source>
</reference>
<organism evidence="2 3">
    <name type="scientific">Levilactobacillus lanxiensis</name>
    <dbReference type="NCBI Taxonomy" id="2799568"/>
    <lineage>
        <taxon>Bacteria</taxon>
        <taxon>Bacillati</taxon>
        <taxon>Bacillota</taxon>
        <taxon>Bacilli</taxon>
        <taxon>Lactobacillales</taxon>
        <taxon>Lactobacillaceae</taxon>
        <taxon>Levilactobacillus</taxon>
    </lineage>
</organism>
<accession>A0ABW4D0I2</accession>
<feature type="domain" description="Antitoxin SocA-like Panacea" evidence="1">
    <location>
        <begin position="32"/>
        <end position="128"/>
    </location>
</feature>
<gene>
    <name evidence="2" type="ORF">ACFQ44_04910</name>
</gene>